<dbReference type="PRINTS" id="PR00111">
    <property type="entry name" value="ABHYDROLASE"/>
</dbReference>
<dbReference type="Pfam" id="PF00561">
    <property type="entry name" value="Abhydrolase_1"/>
    <property type="match status" value="1"/>
</dbReference>
<dbReference type="InterPro" id="IPR029058">
    <property type="entry name" value="AB_hydrolase_fold"/>
</dbReference>
<dbReference type="PANTHER" id="PTHR43194:SF2">
    <property type="entry name" value="PEROXISOMAL MEMBRANE PROTEIN LPX1"/>
    <property type="match status" value="1"/>
</dbReference>
<dbReference type="Proteomes" id="UP000216857">
    <property type="component" value="Unassembled WGS sequence"/>
</dbReference>
<proteinExistence type="predicted"/>
<evidence type="ECO:0000313" key="3">
    <source>
        <dbReference type="Proteomes" id="UP000216857"/>
    </source>
</evidence>
<dbReference type="OrthoDB" id="9799989at2"/>
<name>A0A261R3F6_9BORD</name>
<keyword evidence="3" id="KW-1185">Reference proteome</keyword>
<reference evidence="2" key="1">
    <citation type="submission" date="2017-05" db="EMBL/GenBank/DDBJ databases">
        <title>Complete and WGS of Bordetella genogroups.</title>
        <authorList>
            <person name="Spilker T."/>
            <person name="Lipuma J."/>
        </authorList>
    </citation>
    <scope>NUCLEOTIDE SEQUENCE</scope>
    <source>
        <strain evidence="2">AU21707</strain>
    </source>
</reference>
<dbReference type="RefSeq" id="WP_094847931.1">
    <property type="nucleotide sequence ID" value="NZ_NEVJ01000003.1"/>
</dbReference>
<feature type="domain" description="AB hydrolase-1" evidence="1">
    <location>
        <begin position="43"/>
        <end position="281"/>
    </location>
</feature>
<protein>
    <recommendedName>
        <fullName evidence="1">AB hydrolase-1 domain-containing protein</fullName>
    </recommendedName>
</protein>
<dbReference type="AlphaFoldDB" id="A0A261R3F6"/>
<evidence type="ECO:0000259" key="1">
    <source>
        <dbReference type="Pfam" id="PF00561"/>
    </source>
</evidence>
<evidence type="ECO:0000313" key="2">
    <source>
        <dbReference type="EMBL" id="OZI19267.1"/>
    </source>
</evidence>
<comment type="caution">
    <text evidence="2">The sequence shown here is derived from an EMBL/GenBank/DDBJ whole genome shotgun (WGS) entry which is preliminary data.</text>
</comment>
<dbReference type="InterPro" id="IPR000073">
    <property type="entry name" value="AB_hydrolase_1"/>
</dbReference>
<gene>
    <name evidence="2" type="ORF">CAL26_16625</name>
</gene>
<dbReference type="Gene3D" id="3.40.50.1820">
    <property type="entry name" value="alpha/beta hydrolase"/>
    <property type="match status" value="1"/>
</dbReference>
<dbReference type="SUPFAM" id="SSF53474">
    <property type="entry name" value="alpha/beta-Hydrolases"/>
    <property type="match status" value="1"/>
</dbReference>
<dbReference type="PANTHER" id="PTHR43194">
    <property type="entry name" value="HYDROLASE ALPHA/BETA FOLD FAMILY"/>
    <property type="match status" value="1"/>
</dbReference>
<sequence>MADMTEDQDAVPAWLDQTLFPFKSHWIDIDGNRIHYVDEGSGPTLLLLHGNGSWSFLYRHIITRLAPHFRCIAFDHAGFGLSRARPGFTFKPWEHATVLEGLVRALALRDIRLVVQDWGGPIGLSFAGLRPDLIDKLIICNTWAWPADRIKHIENWSRLTGGGLGRFLIVRYNALTRFLVPMSTKRRLTSTEKAAYAKPYPTPASRIPHSQFAKEILESRDFLSEVEAGLARLRDKPVLILWGDHDPGFRESERQRFETEFPGAEVHVLAGAKHFVQEDAPAEICDAIEQFEACQGAVYESAPFRS</sequence>
<dbReference type="EMBL" id="NEVJ01000003">
    <property type="protein sequence ID" value="OZI19267.1"/>
    <property type="molecule type" value="Genomic_DNA"/>
</dbReference>
<organism evidence="2 3">
    <name type="scientific">Bordetella genomosp. 9</name>
    <dbReference type="NCBI Taxonomy" id="1416803"/>
    <lineage>
        <taxon>Bacteria</taxon>
        <taxon>Pseudomonadati</taxon>
        <taxon>Pseudomonadota</taxon>
        <taxon>Betaproteobacteria</taxon>
        <taxon>Burkholderiales</taxon>
        <taxon>Alcaligenaceae</taxon>
        <taxon>Bordetella</taxon>
    </lineage>
</organism>
<dbReference type="InterPro" id="IPR050228">
    <property type="entry name" value="Carboxylesterase_BioH"/>
</dbReference>
<accession>A0A261R3F6</accession>